<reference evidence="8" key="1">
    <citation type="journal article" date="2015" name="Nature">
        <title>Complex archaea that bridge the gap between prokaryotes and eukaryotes.</title>
        <authorList>
            <person name="Spang A."/>
            <person name="Saw J.H."/>
            <person name="Jorgensen S.L."/>
            <person name="Zaremba-Niedzwiedzka K."/>
            <person name="Martijn J."/>
            <person name="Lind A.E."/>
            <person name="van Eijk R."/>
            <person name="Schleper C."/>
            <person name="Guy L."/>
            <person name="Ettema T.J."/>
        </authorList>
    </citation>
    <scope>NUCLEOTIDE SEQUENCE</scope>
</reference>
<evidence type="ECO:0000313" key="8">
    <source>
        <dbReference type="EMBL" id="KKN44694.1"/>
    </source>
</evidence>
<evidence type="ECO:0000256" key="1">
    <source>
        <dbReference type="ARBA" id="ARBA00001961"/>
    </source>
</evidence>
<name>A0A0F9QQG3_9ZZZZ</name>
<proteinExistence type="predicted"/>
<comment type="cofactor">
    <cofactor evidence="1">
        <name>L-ascorbate</name>
        <dbReference type="ChEBI" id="CHEBI:38290"/>
    </cofactor>
</comment>
<dbReference type="InterPro" id="IPR005123">
    <property type="entry name" value="Oxoglu/Fe-dep_dioxygenase_dom"/>
</dbReference>
<dbReference type="PANTHER" id="PTHR12907">
    <property type="entry name" value="EGL NINE HOMOLOG-RELATED"/>
    <property type="match status" value="1"/>
</dbReference>
<evidence type="ECO:0000256" key="6">
    <source>
        <dbReference type="ARBA" id="ARBA00023004"/>
    </source>
</evidence>
<dbReference type="InterPro" id="IPR044862">
    <property type="entry name" value="Pro_4_hyd_alph_FE2OG_OXY"/>
</dbReference>
<dbReference type="PANTHER" id="PTHR12907:SF26">
    <property type="entry name" value="HIF PROLYL HYDROXYLASE, ISOFORM C"/>
    <property type="match status" value="1"/>
</dbReference>
<evidence type="ECO:0000256" key="2">
    <source>
        <dbReference type="ARBA" id="ARBA00022723"/>
    </source>
</evidence>
<dbReference type="PROSITE" id="PS51471">
    <property type="entry name" value="FE2OG_OXY"/>
    <property type="match status" value="1"/>
</dbReference>
<keyword evidence="5" id="KW-0560">Oxidoreductase</keyword>
<dbReference type="Pfam" id="PF13640">
    <property type="entry name" value="2OG-FeII_Oxy_3"/>
    <property type="match status" value="1"/>
</dbReference>
<evidence type="ECO:0000256" key="5">
    <source>
        <dbReference type="ARBA" id="ARBA00023002"/>
    </source>
</evidence>
<dbReference type="GO" id="GO:0071456">
    <property type="term" value="P:cellular response to hypoxia"/>
    <property type="evidence" value="ECO:0007669"/>
    <property type="project" value="TreeGrafter"/>
</dbReference>
<keyword evidence="3" id="KW-0847">Vitamin C</keyword>
<keyword evidence="2" id="KW-0479">Metal-binding</keyword>
<evidence type="ECO:0000259" key="7">
    <source>
        <dbReference type="PROSITE" id="PS51471"/>
    </source>
</evidence>
<accession>A0A0F9QQG3</accession>
<dbReference type="AlphaFoldDB" id="A0A0F9QQG3"/>
<evidence type="ECO:0000256" key="3">
    <source>
        <dbReference type="ARBA" id="ARBA00022896"/>
    </source>
</evidence>
<dbReference type="InterPro" id="IPR006620">
    <property type="entry name" value="Pro_4_hyd_alph"/>
</dbReference>
<dbReference type="SMART" id="SM00702">
    <property type="entry name" value="P4Hc"/>
    <property type="match status" value="1"/>
</dbReference>
<keyword evidence="6" id="KW-0408">Iron</keyword>
<dbReference type="Gene3D" id="2.60.120.620">
    <property type="entry name" value="q2cbj1_9rhob like domain"/>
    <property type="match status" value="1"/>
</dbReference>
<dbReference type="GO" id="GO:0031543">
    <property type="term" value="F:peptidyl-proline dioxygenase activity"/>
    <property type="evidence" value="ECO:0007669"/>
    <property type="project" value="TreeGrafter"/>
</dbReference>
<organism evidence="8">
    <name type="scientific">marine sediment metagenome</name>
    <dbReference type="NCBI Taxonomy" id="412755"/>
    <lineage>
        <taxon>unclassified sequences</taxon>
        <taxon>metagenomes</taxon>
        <taxon>ecological metagenomes</taxon>
    </lineage>
</organism>
<dbReference type="EMBL" id="LAZR01001435">
    <property type="protein sequence ID" value="KKN44694.1"/>
    <property type="molecule type" value="Genomic_DNA"/>
</dbReference>
<sequence>MRSIVRLERLSLKAFVIPNESTYDHIANRLVETGYCILPQLLSSPLNTALHRRVMNLDDDDFKPAGIGREIDFQLDGNIRRDETRWLSIENATDKAYLEAMSEFRLAINQRLFMGLFDYEAHYAHYAPGAFYKKHVDAFKGQSNRVLTTVLYLNNDWKTEDGGQLQLYKSDSNEIIETIEPDFGCFVIFLSEKFPHEVIKAQRDRFSIAGWFRLHDPLEAPLI</sequence>
<dbReference type="GO" id="GO:0031418">
    <property type="term" value="F:L-ascorbic acid binding"/>
    <property type="evidence" value="ECO:0007669"/>
    <property type="project" value="UniProtKB-KW"/>
</dbReference>
<dbReference type="GO" id="GO:0008198">
    <property type="term" value="F:ferrous iron binding"/>
    <property type="evidence" value="ECO:0007669"/>
    <property type="project" value="TreeGrafter"/>
</dbReference>
<comment type="caution">
    <text evidence="8">The sequence shown here is derived from an EMBL/GenBank/DDBJ whole genome shotgun (WGS) entry which is preliminary data.</text>
</comment>
<evidence type="ECO:0000256" key="4">
    <source>
        <dbReference type="ARBA" id="ARBA00022964"/>
    </source>
</evidence>
<feature type="domain" description="Fe2OG dioxygenase" evidence="7">
    <location>
        <begin position="112"/>
        <end position="214"/>
    </location>
</feature>
<keyword evidence="4" id="KW-0223">Dioxygenase</keyword>
<protein>
    <recommendedName>
        <fullName evidence="7">Fe2OG dioxygenase domain-containing protein</fullName>
    </recommendedName>
</protein>
<dbReference type="InterPro" id="IPR051559">
    <property type="entry name" value="HIF_prolyl_hydroxylases"/>
</dbReference>
<gene>
    <name evidence="8" type="ORF">LCGC14_0690420</name>
</gene>